<organism evidence="4 5">
    <name type="scientific">Sphingomonas hankyongi</name>
    <dbReference type="NCBI Taxonomy" id="2908209"/>
    <lineage>
        <taxon>Bacteria</taxon>
        <taxon>Pseudomonadati</taxon>
        <taxon>Pseudomonadota</taxon>
        <taxon>Alphaproteobacteria</taxon>
        <taxon>Sphingomonadales</taxon>
        <taxon>Sphingomonadaceae</taxon>
        <taxon>Sphingomonas</taxon>
    </lineage>
</organism>
<evidence type="ECO:0000313" key="5">
    <source>
        <dbReference type="Proteomes" id="UP001165342"/>
    </source>
</evidence>
<feature type="domain" description="SAF" evidence="3">
    <location>
        <begin position="41"/>
        <end position="107"/>
    </location>
</feature>
<feature type="compositionally biased region" description="Low complexity" evidence="1">
    <location>
        <begin position="289"/>
        <end position="298"/>
    </location>
</feature>
<gene>
    <name evidence="4" type="primary">cpaB</name>
    <name evidence="4" type="ORF">LZ538_08975</name>
</gene>
<dbReference type="InterPro" id="IPR013974">
    <property type="entry name" value="SAF"/>
</dbReference>
<dbReference type="EMBL" id="JAMGBE010000003">
    <property type="protein sequence ID" value="MCL6730183.1"/>
    <property type="molecule type" value="Genomic_DNA"/>
</dbReference>
<dbReference type="Proteomes" id="UP001165342">
    <property type="component" value="Unassembled WGS sequence"/>
</dbReference>
<evidence type="ECO:0000256" key="2">
    <source>
        <dbReference type="SAM" id="Phobius"/>
    </source>
</evidence>
<reference evidence="4" key="1">
    <citation type="submission" date="2022-05" db="EMBL/GenBank/DDBJ databases">
        <authorList>
            <person name="Jo J.-H."/>
            <person name="Im W.-T."/>
        </authorList>
    </citation>
    <scope>NUCLEOTIDE SEQUENCE</scope>
    <source>
        <strain evidence="4">SE220</strain>
    </source>
</reference>
<dbReference type="SMART" id="SM00858">
    <property type="entry name" value="SAF"/>
    <property type="match status" value="1"/>
</dbReference>
<evidence type="ECO:0000259" key="3">
    <source>
        <dbReference type="SMART" id="SM00858"/>
    </source>
</evidence>
<keyword evidence="2" id="KW-0812">Transmembrane</keyword>
<keyword evidence="2" id="KW-0472">Membrane</keyword>
<dbReference type="InterPro" id="IPR017592">
    <property type="entry name" value="Pilus_assmbl_Flp-typ_CpaB"/>
</dbReference>
<feature type="region of interest" description="Disordered" evidence="1">
    <location>
        <begin position="279"/>
        <end position="298"/>
    </location>
</feature>
<feature type="transmembrane region" description="Helical" evidence="2">
    <location>
        <begin position="7"/>
        <end position="28"/>
    </location>
</feature>
<comment type="caution">
    <text evidence="4">The sequence shown here is derived from an EMBL/GenBank/DDBJ whole genome shotgun (WGS) entry which is preliminary data.</text>
</comment>
<sequence length="317" mass="32466">MLSRQTIIALGVAVVLGILAVFLANSYLVGSQRKAELAGTTKVAVATSPLTYGTDVTADKVRFVDYPNTAIPPGAFTNAAQLMPAGKKRVALMAIGVNEPILASKISGTGQGASIAALLPEGMRAASVRINDVSGVAGFVQPNDSVDVLITRDVPGGDRKTQMTDVLLQNVRVIAIDQRAKNADGSAKVAKTATLEVSPLDAQKLALAQEVGSLSLVLRKPGEQNNPVVETISLNDLRYNIYGGARYPAPAVVGAYGGGLGGAIAGSMSSASNRIASATVSRPARKAPSRPAAPAPKSVQIYRGVEGNEVKVGGNGA</sequence>
<dbReference type="NCBIfam" id="TIGR03177">
    <property type="entry name" value="pilus_cpaB"/>
    <property type="match status" value="1"/>
</dbReference>
<dbReference type="InterPro" id="IPR031571">
    <property type="entry name" value="RcpC_dom"/>
</dbReference>
<dbReference type="RefSeq" id="WP_249831683.1">
    <property type="nucleotide sequence ID" value="NZ_JAMGBE010000003.1"/>
</dbReference>
<accession>A0ABT0S3I0</accession>
<name>A0ABT0S3I0_9SPHN</name>
<keyword evidence="2" id="KW-1133">Transmembrane helix</keyword>
<dbReference type="Pfam" id="PF16976">
    <property type="entry name" value="RcpC"/>
    <property type="match status" value="1"/>
</dbReference>
<evidence type="ECO:0000256" key="1">
    <source>
        <dbReference type="SAM" id="MobiDB-lite"/>
    </source>
</evidence>
<protein>
    <submittedName>
        <fullName evidence="4">Flp pilus assembly protein CpaB</fullName>
    </submittedName>
</protein>
<dbReference type="CDD" id="cd11614">
    <property type="entry name" value="SAF_CpaB_FlgA_like"/>
    <property type="match status" value="1"/>
</dbReference>
<keyword evidence="5" id="KW-1185">Reference proteome</keyword>
<proteinExistence type="predicted"/>
<evidence type="ECO:0000313" key="4">
    <source>
        <dbReference type="EMBL" id="MCL6730183.1"/>
    </source>
</evidence>